<evidence type="ECO:0000256" key="4">
    <source>
        <dbReference type="ARBA" id="ARBA00022692"/>
    </source>
</evidence>
<evidence type="ECO:0000256" key="3">
    <source>
        <dbReference type="ARBA" id="ARBA00022452"/>
    </source>
</evidence>
<comment type="subcellular location">
    <subcellularLocation>
        <location evidence="1 10">Cell outer membrane</location>
        <topology evidence="1 10">Multi-pass membrane protein</topology>
    </subcellularLocation>
</comment>
<proteinExistence type="inferred from homology"/>
<evidence type="ECO:0000256" key="11">
    <source>
        <dbReference type="RuleBase" id="RU003357"/>
    </source>
</evidence>
<dbReference type="Proteomes" id="UP001138757">
    <property type="component" value="Unassembled WGS sequence"/>
</dbReference>
<evidence type="ECO:0000256" key="13">
    <source>
        <dbReference type="SAM" id="SignalP"/>
    </source>
</evidence>
<reference evidence="16" key="1">
    <citation type="submission" date="2021-05" db="EMBL/GenBank/DDBJ databases">
        <title>Genome of Sphingobium sp. strain.</title>
        <authorList>
            <person name="Fan R."/>
        </authorList>
    </citation>
    <scope>NUCLEOTIDE SEQUENCE</scope>
    <source>
        <strain evidence="16">H33</strain>
    </source>
</reference>
<dbReference type="GO" id="GO:0009279">
    <property type="term" value="C:cell outer membrane"/>
    <property type="evidence" value="ECO:0007669"/>
    <property type="project" value="UniProtKB-SubCell"/>
</dbReference>
<evidence type="ECO:0000256" key="1">
    <source>
        <dbReference type="ARBA" id="ARBA00004571"/>
    </source>
</evidence>
<dbReference type="AlphaFoldDB" id="A0A9X1DBP3"/>
<comment type="similarity">
    <text evidence="10 11">Belongs to the TonB-dependent receptor family.</text>
</comment>
<evidence type="ECO:0000256" key="7">
    <source>
        <dbReference type="ARBA" id="ARBA00023136"/>
    </source>
</evidence>
<gene>
    <name evidence="16" type="ORF">KK488_08175</name>
</gene>
<evidence type="ECO:0000256" key="12">
    <source>
        <dbReference type="SAM" id="MobiDB-lite"/>
    </source>
</evidence>
<keyword evidence="9 10" id="KW-0998">Cell outer membrane</keyword>
<dbReference type="SUPFAM" id="SSF56935">
    <property type="entry name" value="Porins"/>
    <property type="match status" value="1"/>
</dbReference>
<keyword evidence="6 11" id="KW-0798">TonB box</keyword>
<dbReference type="PROSITE" id="PS52016">
    <property type="entry name" value="TONB_DEPENDENT_REC_3"/>
    <property type="match status" value="1"/>
</dbReference>
<evidence type="ECO:0000256" key="10">
    <source>
        <dbReference type="PROSITE-ProRule" id="PRU01360"/>
    </source>
</evidence>
<protein>
    <submittedName>
        <fullName evidence="16">TonB-dependent receptor</fullName>
    </submittedName>
</protein>
<evidence type="ECO:0000256" key="2">
    <source>
        <dbReference type="ARBA" id="ARBA00022448"/>
    </source>
</evidence>
<dbReference type="GO" id="GO:0015344">
    <property type="term" value="F:siderophore uptake transmembrane transporter activity"/>
    <property type="evidence" value="ECO:0007669"/>
    <property type="project" value="TreeGrafter"/>
</dbReference>
<dbReference type="InterPro" id="IPR000531">
    <property type="entry name" value="Beta-barrel_TonB"/>
</dbReference>
<feature type="region of interest" description="Disordered" evidence="12">
    <location>
        <begin position="568"/>
        <end position="594"/>
    </location>
</feature>
<feature type="compositionally biased region" description="Polar residues" evidence="12">
    <location>
        <begin position="582"/>
        <end position="592"/>
    </location>
</feature>
<sequence length="681" mass="71821">MTPRSPGLILGRSPHIALLLGAAVLATPPLHAQEAAQPGDIIVLGRGLELPPGTPAYGSVTIRKDRLSEDASGTVENALDDVAGFQQFRRSDSRSANPSSQGVTLRALGGNATSRALVLLDGVPLADPFFGSIPFSTLPLDTIGAARITRGGGAGAFGSGTVAGTIELFTADRAQLPPFSASAFYGSDNAVQLNGSVSPDLGAGYVSLSGSFARGDGFWTTPTAQRGPADVRARYKSWSTTLQGVAPVGDAGEIQTRVALFQDERTLRFAGADNGQEGQDASLRFLSRGDWKVEALAYVQLRNFNNVVISATSFKPTLNQRNTPSTGLGGKIELRPPVGGDHLLRIGVDSRFATADMYEDALNATTGATTARRDATGRQVVSGLYVEDDWSLGSIVLTGGARADYWTITHGRFTERNGTTNAITSNTVFPKRDGWETSFRGGLLWHASDAIALRAAGYTSFRLPTINELYRGFQVFPVMTQANGNLAPERLKGAEAGVDLTPLPGVHFSATAFYNRLGDAIANVTIGTNLRQRRNVDAILAKGVELSGSVDLGHFELSGSYASNDSKVEASGAGAQLDGKQPAQSPRHSASATLGWHGPADSRLAITARYVGPQYEDDLQIDKMPGATTVDGYARVPLGKKVALVGRVENLFDVTVLTRKVGTSVDLGTPQTFWIGVQFGG</sequence>
<dbReference type="Pfam" id="PF07715">
    <property type="entry name" value="Plug"/>
    <property type="match status" value="1"/>
</dbReference>
<keyword evidence="2 10" id="KW-0813">Transport</keyword>
<keyword evidence="3 10" id="KW-1134">Transmembrane beta strand</keyword>
<evidence type="ECO:0000259" key="15">
    <source>
        <dbReference type="Pfam" id="PF07715"/>
    </source>
</evidence>
<name>A0A9X1DBP3_9SPHN</name>
<dbReference type="PANTHER" id="PTHR30069">
    <property type="entry name" value="TONB-DEPENDENT OUTER MEMBRANE RECEPTOR"/>
    <property type="match status" value="1"/>
</dbReference>
<dbReference type="InterPro" id="IPR036942">
    <property type="entry name" value="Beta-barrel_TonB_sf"/>
</dbReference>
<dbReference type="Gene3D" id="2.40.170.20">
    <property type="entry name" value="TonB-dependent receptor, beta-barrel domain"/>
    <property type="match status" value="1"/>
</dbReference>
<dbReference type="InterPro" id="IPR012910">
    <property type="entry name" value="Plug_dom"/>
</dbReference>
<dbReference type="GO" id="GO:0044718">
    <property type="term" value="P:siderophore transmembrane transport"/>
    <property type="evidence" value="ECO:0007669"/>
    <property type="project" value="TreeGrafter"/>
</dbReference>
<feature type="domain" description="TonB-dependent receptor plug" evidence="15">
    <location>
        <begin position="60"/>
        <end position="165"/>
    </location>
</feature>
<dbReference type="InterPro" id="IPR037066">
    <property type="entry name" value="Plug_dom_sf"/>
</dbReference>
<accession>A0A9X1DBP3</accession>
<evidence type="ECO:0000313" key="17">
    <source>
        <dbReference type="Proteomes" id="UP001138757"/>
    </source>
</evidence>
<evidence type="ECO:0000313" key="16">
    <source>
        <dbReference type="EMBL" id="MBT2186920.1"/>
    </source>
</evidence>
<dbReference type="EMBL" id="JAHGAW010000005">
    <property type="protein sequence ID" value="MBT2186920.1"/>
    <property type="molecule type" value="Genomic_DNA"/>
</dbReference>
<organism evidence="16 17">
    <name type="scientific">Sphingobium nicotianae</name>
    <dbReference type="NCBI Taxonomy" id="2782607"/>
    <lineage>
        <taxon>Bacteria</taxon>
        <taxon>Pseudomonadati</taxon>
        <taxon>Pseudomonadota</taxon>
        <taxon>Alphaproteobacteria</taxon>
        <taxon>Sphingomonadales</taxon>
        <taxon>Sphingomonadaceae</taxon>
        <taxon>Sphingobium</taxon>
    </lineage>
</organism>
<dbReference type="PANTHER" id="PTHR30069:SF29">
    <property type="entry name" value="HEMOGLOBIN AND HEMOGLOBIN-HAPTOGLOBIN-BINDING PROTEIN 1-RELATED"/>
    <property type="match status" value="1"/>
</dbReference>
<evidence type="ECO:0000256" key="8">
    <source>
        <dbReference type="ARBA" id="ARBA00023170"/>
    </source>
</evidence>
<dbReference type="InterPro" id="IPR039426">
    <property type="entry name" value="TonB-dep_rcpt-like"/>
</dbReference>
<dbReference type="RefSeq" id="WP_214622680.1">
    <property type="nucleotide sequence ID" value="NZ_JAHGAW010000005.1"/>
</dbReference>
<feature type="domain" description="TonB-dependent receptor-like beta-barrel" evidence="14">
    <location>
        <begin position="230"/>
        <end position="651"/>
    </location>
</feature>
<dbReference type="Pfam" id="PF00593">
    <property type="entry name" value="TonB_dep_Rec_b-barrel"/>
    <property type="match status" value="1"/>
</dbReference>
<evidence type="ECO:0000259" key="14">
    <source>
        <dbReference type="Pfam" id="PF00593"/>
    </source>
</evidence>
<keyword evidence="8 16" id="KW-0675">Receptor</keyword>
<dbReference type="Gene3D" id="2.170.130.10">
    <property type="entry name" value="TonB-dependent receptor, plug domain"/>
    <property type="match status" value="1"/>
</dbReference>
<keyword evidence="5 13" id="KW-0732">Signal</keyword>
<feature type="chain" id="PRO_5040835888" evidence="13">
    <location>
        <begin position="33"/>
        <end position="681"/>
    </location>
</feature>
<keyword evidence="17" id="KW-1185">Reference proteome</keyword>
<comment type="caution">
    <text evidence="16">The sequence shown here is derived from an EMBL/GenBank/DDBJ whole genome shotgun (WGS) entry which is preliminary data.</text>
</comment>
<evidence type="ECO:0000256" key="5">
    <source>
        <dbReference type="ARBA" id="ARBA00022729"/>
    </source>
</evidence>
<evidence type="ECO:0000256" key="6">
    <source>
        <dbReference type="ARBA" id="ARBA00023077"/>
    </source>
</evidence>
<feature type="signal peptide" evidence="13">
    <location>
        <begin position="1"/>
        <end position="32"/>
    </location>
</feature>
<evidence type="ECO:0000256" key="9">
    <source>
        <dbReference type="ARBA" id="ARBA00023237"/>
    </source>
</evidence>
<keyword evidence="4 10" id="KW-0812">Transmembrane</keyword>
<keyword evidence="7 10" id="KW-0472">Membrane</keyword>